<dbReference type="GO" id="GO:0016746">
    <property type="term" value="F:acyltransferase activity"/>
    <property type="evidence" value="ECO:0007669"/>
    <property type="project" value="UniProtKB-KW"/>
</dbReference>
<dbReference type="EMBL" id="FQXB01000001">
    <property type="protein sequence ID" value="SHG91144.1"/>
    <property type="molecule type" value="Genomic_DNA"/>
</dbReference>
<dbReference type="PROSITE" id="PS00101">
    <property type="entry name" value="HEXAPEP_TRANSFERASES"/>
    <property type="match status" value="1"/>
</dbReference>
<keyword evidence="3" id="KW-0677">Repeat</keyword>
<accession>A0A1M5NNJ2</accession>
<evidence type="ECO:0000256" key="3">
    <source>
        <dbReference type="ARBA" id="ARBA00022737"/>
    </source>
</evidence>
<dbReference type="PANTHER" id="PTHR43300:SF11">
    <property type="entry name" value="ACETYLTRANSFERASE RV3034C-RELATED"/>
    <property type="match status" value="1"/>
</dbReference>
<evidence type="ECO:0000256" key="1">
    <source>
        <dbReference type="ARBA" id="ARBA00007274"/>
    </source>
</evidence>
<protein>
    <recommendedName>
        <fullName evidence="7">Phosphonate metabolim protein, transferase hexapeptide repeat family</fullName>
    </recommendedName>
</protein>
<dbReference type="OrthoDB" id="9815592at2"/>
<dbReference type="PANTHER" id="PTHR43300">
    <property type="entry name" value="ACETYLTRANSFERASE"/>
    <property type="match status" value="1"/>
</dbReference>
<dbReference type="Proteomes" id="UP000184074">
    <property type="component" value="Unassembled WGS sequence"/>
</dbReference>
<proteinExistence type="inferred from homology"/>
<dbReference type="InterPro" id="IPR001451">
    <property type="entry name" value="Hexapep"/>
</dbReference>
<evidence type="ECO:0000313" key="5">
    <source>
        <dbReference type="EMBL" id="SHG91144.1"/>
    </source>
</evidence>
<evidence type="ECO:0000313" key="6">
    <source>
        <dbReference type="Proteomes" id="UP000184074"/>
    </source>
</evidence>
<gene>
    <name evidence="5" type="ORF">SAMN05444003_1518</name>
</gene>
<keyword evidence="2" id="KW-0808">Transferase</keyword>
<name>A0A1M5NNJ2_9RHOB</name>
<comment type="similarity">
    <text evidence="1">Belongs to the transferase hexapeptide repeat family.</text>
</comment>
<keyword evidence="6" id="KW-1185">Reference proteome</keyword>
<dbReference type="SUPFAM" id="SSF51161">
    <property type="entry name" value="Trimeric LpxA-like enzymes"/>
    <property type="match status" value="1"/>
</dbReference>
<dbReference type="CDD" id="cd03349">
    <property type="entry name" value="LbH_XAT"/>
    <property type="match status" value="1"/>
</dbReference>
<dbReference type="NCBIfam" id="TIGR03308">
    <property type="entry name" value="phn_thr-fam"/>
    <property type="match status" value="1"/>
</dbReference>
<evidence type="ECO:0000256" key="4">
    <source>
        <dbReference type="ARBA" id="ARBA00023315"/>
    </source>
</evidence>
<keyword evidence="4" id="KW-0012">Acyltransferase</keyword>
<dbReference type="InterPro" id="IPR017694">
    <property type="entry name" value="Phosphonate_tfrase_rpt"/>
</dbReference>
<dbReference type="Gene3D" id="2.160.10.10">
    <property type="entry name" value="Hexapeptide repeat proteins"/>
    <property type="match status" value="1"/>
</dbReference>
<sequence>MTRLGNDPFIHPDCEITDSSFGSFVEIGRGSRIAHSSFDDYSYCDRYADVANAKIGKFANIAAFSRIGATDHPLHTASLHHFLYRSDDYWDDVGCDADFFAHRKSRISVIGHDTWIGAGAMIKPEVTLGDGAVVAAGAVVTKDVDPFTIVAGTPAKALRLRQPREIADRLIALAWWDWEHPKLRCALGDFRALSAEAFLEKYEASQMSEKLQTTVTDGLL</sequence>
<dbReference type="InterPro" id="IPR011004">
    <property type="entry name" value="Trimer_LpxA-like_sf"/>
</dbReference>
<dbReference type="InterPro" id="IPR018357">
    <property type="entry name" value="Hexapep_transf_CS"/>
</dbReference>
<organism evidence="5 6">
    <name type="scientific">Cognatiyoonia sediminum</name>
    <dbReference type="NCBI Taxonomy" id="1508389"/>
    <lineage>
        <taxon>Bacteria</taxon>
        <taxon>Pseudomonadati</taxon>
        <taxon>Pseudomonadota</taxon>
        <taxon>Alphaproteobacteria</taxon>
        <taxon>Rhodobacterales</taxon>
        <taxon>Paracoccaceae</taxon>
        <taxon>Cognatiyoonia</taxon>
    </lineage>
</organism>
<dbReference type="Pfam" id="PF00132">
    <property type="entry name" value="Hexapep"/>
    <property type="match status" value="1"/>
</dbReference>
<reference evidence="5 6" key="1">
    <citation type="submission" date="2016-11" db="EMBL/GenBank/DDBJ databases">
        <authorList>
            <person name="Jaros S."/>
            <person name="Januszkiewicz K."/>
            <person name="Wedrychowicz H."/>
        </authorList>
    </citation>
    <scope>NUCLEOTIDE SEQUENCE [LARGE SCALE GENOMIC DNA]</scope>
    <source>
        <strain evidence="5 6">DSM 28715</strain>
    </source>
</reference>
<dbReference type="RefSeq" id="WP_072900192.1">
    <property type="nucleotide sequence ID" value="NZ_FQXB01000001.1"/>
</dbReference>
<evidence type="ECO:0000256" key="2">
    <source>
        <dbReference type="ARBA" id="ARBA00022679"/>
    </source>
</evidence>
<dbReference type="InterPro" id="IPR050179">
    <property type="entry name" value="Trans_hexapeptide_repeat"/>
</dbReference>
<dbReference type="STRING" id="1508389.SAMN05444003_1518"/>
<dbReference type="AlphaFoldDB" id="A0A1M5NNJ2"/>
<evidence type="ECO:0008006" key="7">
    <source>
        <dbReference type="Google" id="ProtNLM"/>
    </source>
</evidence>